<dbReference type="KEGG" id="nsh:GXM_07584"/>
<dbReference type="InterPro" id="IPR011050">
    <property type="entry name" value="Pectin_lyase_fold/virulence"/>
</dbReference>
<sequence>MKAKLRYYQSWESLSEAISTMGFCATGYAPALAIATFVTINPVNAQIVPDNTLPTNSSVAPGCTACTIEGGTIRGSNLFHSFREFSVPTGGEAFFNNAVDIKNIITRVTGNSVSNIDGLIRANDTANLFFINPNGIVFNSNASLNIGGSFIASTANSLNFSDGIKFSTVNSQIPPLLTINVPIGLQFGTNPGNIQVLGSSLKVNPGQTLALVGGNMQLDGGQLLAEGGNVELGGMADTGTVDLSINGSDFGLSFPDGIERSDVSLSNGTNVNVLPNVLPGAGGSIAINARSLDITGESTQLQSGIASELDSVNSQAGDIEINATETINLNGSRISNRVESTGVGNSGDINITTGSFYATNGGILNTETFGKGNGSSINIVARDTVSFDGVSSFNRASQASSAVRPTGVGKGGDINITTGSLSVTNGGQLVATNYGGNGDAGRIDIVARDTVVFDKGLDDNFTGAFSNILPNGVGNGDSINITTGSLSLKNGAVLNVATYEKGNAGNVNIVARDTVSFDGVSADGTSSTGAVSAVGEEAEGKGGNINITAGSLFVSNGALLIATTSGTGDAGNVNIVARNTVSLEGAGKNGILSGAYSTVELTGVGKGGDINITTGMLSLKDGAPLSVKTSGRGDGGNITLRANTLEAINGGQFISTSNGSGNAGNITLDITDSITLSGSNANYFDRIDKFIAQFGANEVLSVDPASGLFANTSKTSTGRGGKLTINTKQFNIRDGAQVTVSSQGSGIAGSLLVEANSIYLDNKAKISADTKGGQGNINLRSRDFLLLRRGSSITTNANGNATGGNITINTNSLVTVPEENSDISANAEDSFGGRIIINASGIFGTEFRLDPTPLSDITASSDLGSEFNGVVQLNISDVNPSQSLTALPTNIIDTSQLIANSCVARSKRPEGKFVITGNGGLPVMPDDPSIAPYQTYQIPTVQSASISTPQENPTTSNKPYHSVKSAPLIEAQGWIYGSNAEVILTASAPTVTPHSSWLQLSTCSGS</sequence>
<name>A0A5P8WBN0_9NOSO</name>
<feature type="domain" description="Filamentous haemagglutinin FhaB/tRNA nuclease CdiA-like TPS" evidence="1">
    <location>
        <begin position="50"/>
        <end position="161"/>
    </location>
</feature>
<dbReference type="RefSeq" id="WP_152591225.1">
    <property type="nucleotide sequence ID" value="NZ_CP045227.1"/>
</dbReference>
<evidence type="ECO:0000259" key="1">
    <source>
        <dbReference type="SMART" id="SM00912"/>
    </source>
</evidence>
<dbReference type="Pfam" id="PF05860">
    <property type="entry name" value="TPS"/>
    <property type="match status" value="1"/>
</dbReference>
<dbReference type="Gene3D" id="2.160.20.10">
    <property type="entry name" value="Single-stranded right-handed beta-helix, Pectin lyase-like"/>
    <property type="match status" value="3"/>
</dbReference>
<dbReference type="SMART" id="SM00912">
    <property type="entry name" value="Haemagg_act"/>
    <property type="match status" value="1"/>
</dbReference>
<dbReference type="EMBL" id="CP045227">
    <property type="protein sequence ID" value="QFS50090.1"/>
    <property type="molecule type" value="Genomic_DNA"/>
</dbReference>
<dbReference type="InterPro" id="IPR012334">
    <property type="entry name" value="Pectin_lyas_fold"/>
</dbReference>
<dbReference type="AlphaFoldDB" id="A0A5P8WBN0"/>
<accession>A0A5P8WBN0</accession>
<dbReference type="Proteomes" id="UP000326678">
    <property type="component" value="Chromosome Gxm2"/>
</dbReference>
<evidence type="ECO:0000313" key="3">
    <source>
        <dbReference type="Proteomes" id="UP000326678"/>
    </source>
</evidence>
<protein>
    <submittedName>
        <fullName evidence="2">S-layer family protein</fullName>
    </submittedName>
</protein>
<dbReference type="SUPFAM" id="SSF51126">
    <property type="entry name" value="Pectin lyase-like"/>
    <property type="match status" value="4"/>
</dbReference>
<gene>
    <name evidence="2" type="ORF">GXM_07584</name>
</gene>
<dbReference type="InterPro" id="IPR008638">
    <property type="entry name" value="FhaB/CdiA-like_TPS"/>
</dbReference>
<dbReference type="NCBIfam" id="TIGR01901">
    <property type="entry name" value="adhes_NPXG"/>
    <property type="match status" value="1"/>
</dbReference>
<organism evidence="2 3">
    <name type="scientific">Nostoc sphaeroides CCNUC1</name>
    <dbReference type="NCBI Taxonomy" id="2653204"/>
    <lineage>
        <taxon>Bacteria</taxon>
        <taxon>Bacillati</taxon>
        <taxon>Cyanobacteriota</taxon>
        <taxon>Cyanophyceae</taxon>
        <taxon>Nostocales</taxon>
        <taxon>Nostocaceae</taxon>
        <taxon>Nostoc</taxon>
    </lineage>
</organism>
<reference evidence="2 3" key="1">
    <citation type="submission" date="2019-10" db="EMBL/GenBank/DDBJ databases">
        <title>Genomic and transcriptomic insights into the perfect genentic adaptation of a filamentous nitrogen-fixing cyanobacterium to rice fields.</title>
        <authorList>
            <person name="Chen Z."/>
        </authorList>
    </citation>
    <scope>NUCLEOTIDE SEQUENCE [LARGE SCALE GENOMIC DNA]</scope>
    <source>
        <strain evidence="2">CCNUC1</strain>
    </source>
</reference>
<keyword evidence="3" id="KW-1185">Reference proteome</keyword>
<evidence type="ECO:0000313" key="2">
    <source>
        <dbReference type="EMBL" id="QFS50090.1"/>
    </source>
</evidence>
<proteinExistence type="predicted"/>